<keyword evidence="1" id="KW-0812">Transmembrane</keyword>
<dbReference type="Proteomes" id="UP000095751">
    <property type="component" value="Unassembled WGS sequence"/>
</dbReference>
<sequence length="73" mass="7925">MKNPAPQTLTNKTNFINPCFFFVEDDDDFPSFGMYSDFFSSLSTSSAPLAAASFSFFAISLLVSLFLSDGDGS</sequence>
<dbReference type="EMBL" id="KV784358">
    <property type="protein sequence ID" value="OEU16965.1"/>
    <property type="molecule type" value="Genomic_DNA"/>
</dbReference>
<feature type="transmembrane region" description="Helical" evidence="1">
    <location>
        <begin position="47"/>
        <end position="67"/>
    </location>
</feature>
<protein>
    <submittedName>
        <fullName evidence="2">Uncharacterized protein</fullName>
    </submittedName>
</protein>
<reference evidence="2 3" key="1">
    <citation type="submission" date="2016-09" db="EMBL/GenBank/DDBJ databases">
        <title>Extensive genetic diversity and differential bi-allelic expression allows diatom success in the polar Southern Ocean.</title>
        <authorList>
            <consortium name="DOE Joint Genome Institute"/>
            <person name="Mock T."/>
            <person name="Otillar R.P."/>
            <person name="Strauss J."/>
            <person name="Dupont C."/>
            <person name="Frickenhaus S."/>
            <person name="Maumus F."/>
            <person name="Mcmullan M."/>
            <person name="Sanges R."/>
            <person name="Schmutz J."/>
            <person name="Toseland A."/>
            <person name="Valas R."/>
            <person name="Veluchamy A."/>
            <person name="Ward B.J."/>
            <person name="Allen A."/>
            <person name="Barry K."/>
            <person name="Falciatore A."/>
            <person name="Ferrante M."/>
            <person name="Fortunato A.E."/>
            <person name="Gloeckner G."/>
            <person name="Gruber A."/>
            <person name="Hipkin R."/>
            <person name="Janech M."/>
            <person name="Kroth P."/>
            <person name="Leese F."/>
            <person name="Lindquist E."/>
            <person name="Lyon B.R."/>
            <person name="Martin J."/>
            <person name="Mayer C."/>
            <person name="Parker M."/>
            <person name="Quesneville H."/>
            <person name="Raymond J."/>
            <person name="Uhlig C."/>
            <person name="Valentin K.U."/>
            <person name="Worden A.Z."/>
            <person name="Armbrust E.V."/>
            <person name="Bowler C."/>
            <person name="Green B."/>
            <person name="Moulton V."/>
            <person name="Van Oosterhout C."/>
            <person name="Grigoriev I."/>
        </authorList>
    </citation>
    <scope>NUCLEOTIDE SEQUENCE [LARGE SCALE GENOMIC DNA]</scope>
    <source>
        <strain evidence="2 3">CCMP1102</strain>
    </source>
</reference>
<organism evidence="2 3">
    <name type="scientific">Fragilariopsis cylindrus CCMP1102</name>
    <dbReference type="NCBI Taxonomy" id="635003"/>
    <lineage>
        <taxon>Eukaryota</taxon>
        <taxon>Sar</taxon>
        <taxon>Stramenopiles</taxon>
        <taxon>Ochrophyta</taxon>
        <taxon>Bacillariophyta</taxon>
        <taxon>Bacillariophyceae</taxon>
        <taxon>Bacillariophycidae</taxon>
        <taxon>Bacillariales</taxon>
        <taxon>Bacillariaceae</taxon>
        <taxon>Fragilariopsis</taxon>
    </lineage>
</organism>
<name>A0A1E7FFZ2_9STRA</name>
<keyword evidence="3" id="KW-1185">Reference proteome</keyword>
<dbReference type="InParanoid" id="A0A1E7FFZ2"/>
<proteinExistence type="predicted"/>
<evidence type="ECO:0000313" key="2">
    <source>
        <dbReference type="EMBL" id="OEU16965.1"/>
    </source>
</evidence>
<dbReference type="AlphaFoldDB" id="A0A1E7FFZ2"/>
<accession>A0A1E7FFZ2</accession>
<keyword evidence="1" id="KW-1133">Transmembrane helix</keyword>
<gene>
    <name evidence="2" type="ORF">FRACYDRAFT_269164</name>
</gene>
<evidence type="ECO:0000313" key="3">
    <source>
        <dbReference type="Proteomes" id="UP000095751"/>
    </source>
</evidence>
<keyword evidence="1" id="KW-0472">Membrane</keyword>
<dbReference type="KEGG" id="fcy:FRACYDRAFT_269164"/>
<feature type="non-terminal residue" evidence="2">
    <location>
        <position position="73"/>
    </location>
</feature>
<evidence type="ECO:0000256" key="1">
    <source>
        <dbReference type="SAM" id="Phobius"/>
    </source>
</evidence>